<accession>A0A1Y5HD32</accession>
<organism evidence="2 3">
    <name type="scientific">Oleispira antarctica</name>
    <dbReference type="NCBI Taxonomy" id="188908"/>
    <lineage>
        <taxon>Bacteria</taxon>
        <taxon>Pseudomonadati</taxon>
        <taxon>Pseudomonadota</taxon>
        <taxon>Gammaproteobacteria</taxon>
        <taxon>Oceanospirillales</taxon>
        <taxon>Oceanospirillaceae</taxon>
        <taxon>Oleispira</taxon>
    </lineage>
</organism>
<keyword evidence="1" id="KW-1133">Transmembrane helix</keyword>
<gene>
    <name evidence="2" type="ORF">A9R00_12995</name>
</gene>
<dbReference type="Pfam" id="PF03929">
    <property type="entry name" value="PepSY_TM"/>
    <property type="match status" value="1"/>
</dbReference>
<feature type="transmembrane region" description="Helical" evidence="1">
    <location>
        <begin position="291"/>
        <end position="313"/>
    </location>
</feature>
<evidence type="ECO:0008006" key="4">
    <source>
        <dbReference type="Google" id="ProtNLM"/>
    </source>
</evidence>
<feature type="transmembrane region" description="Helical" evidence="1">
    <location>
        <begin position="198"/>
        <end position="224"/>
    </location>
</feature>
<sequence>FTFILAFTGTILGLLGLISPILAFAAFNGDVEKATQAILGPRAQITGEALPSYSLNALQAQYQKENPEMLVDLISISGLQKNAEPHNNQASQNSESPTLLTDSGGIIKFSGMHGSKLNSLQATTYQLSTGEQIHQANFFGNGPFQRIFAAVVPLHYVFYGGGWLKLFYAISALAVCGLIASGNMLWLTRRGYNERHWLGRSTLGVCAGLVFATFSVLASSMWLQKIGAEQHHLEESIFWGSWLLCLFTALVFPKSFAMSHWILRGSAAMGVLTIIGDGIMNQRWPWNSEGWVLFIHVGLLIFSALLLVVDYLLPHKISQKKSTEKTAIKEMAKAA</sequence>
<keyword evidence="1" id="KW-0812">Transmembrane</keyword>
<dbReference type="PANTHER" id="PTHR34219">
    <property type="entry name" value="IRON-REGULATED INNER MEMBRANE PROTEIN-RELATED"/>
    <property type="match status" value="1"/>
</dbReference>
<protein>
    <recommendedName>
        <fullName evidence="4">PepSY domain-containing protein</fullName>
    </recommendedName>
</protein>
<keyword evidence="1" id="KW-0472">Membrane</keyword>
<evidence type="ECO:0000313" key="3">
    <source>
        <dbReference type="Proteomes" id="UP000227088"/>
    </source>
</evidence>
<feature type="transmembrane region" description="Helical" evidence="1">
    <location>
        <begin position="261"/>
        <end position="279"/>
    </location>
</feature>
<feature type="transmembrane region" description="Helical" evidence="1">
    <location>
        <begin position="236"/>
        <end position="252"/>
    </location>
</feature>
<proteinExistence type="predicted"/>
<dbReference type="Proteomes" id="UP000227088">
    <property type="component" value="Unassembled WGS sequence"/>
</dbReference>
<dbReference type="AlphaFoldDB" id="A0A1Y5HD32"/>
<dbReference type="EMBL" id="MABE01000744">
    <property type="protein sequence ID" value="OUS33603.1"/>
    <property type="molecule type" value="Genomic_DNA"/>
</dbReference>
<feature type="non-terminal residue" evidence="2">
    <location>
        <position position="1"/>
    </location>
</feature>
<feature type="transmembrane region" description="Helical" evidence="1">
    <location>
        <begin position="166"/>
        <end position="186"/>
    </location>
</feature>
<reference evidence="3" key="1">
    <citation type="journal article" date="2017" name="Proc. Natl. Acad. Sci. U.S.A.">
        <title>Simulation of Deepwater Horizon oil plume reveals substrate specialization within a complex community of hydrocarbon degraders.</title>
        <authorList>
            <person name="Hu P."/>
            <person name="Dubinsky E.A."/>
            <person name="Probst A.J."/>
            <person name="Wang J."/>
            <person name="Sieber C.M.K."/>
            <person name="Tom L.M."/>
            <person name="Gardinali P."/>
            <person name="Banfield J.F."/>
            <person name="Atlas R.M."/>
            <person name="Andersen G.L."/>
        </authorList>
    </citation>
    <scope>NUCLEOTIDE SEQUENCE [LARGE SCALE GENOMIC DNA]</scope>
</reference>
<evidence type="ECO:0000313" key="2">
    <source>
        <dbReference type="EMBL" id="OUS33603.1"/>
    </source>
</evidence>
<comment type="caution">
    <text evidence="2">The sequence shown here is derived from an EMBL/GenBank/DDBJ whole genome shotgun (WGS) entry which is preliminary data.</text>
</comment>
<evidence type="ECO:0000256" key="1">
    <source>
        <dbReference type="SAM" id="Phobius"/>
    </source>
</evidence>
<dbReference type="InterPro" id="IPR005625">
    <property type="entry name" value="PepSY-ass_TM"/>
</dbReference>
<name>A0A1Y5HD32_OLEAN</name>